<comment type="caution">
    <text evidence="1">The sequence shown here is derived from an EMBL/GenBank/DDBJ whole genome shotgun (WGS) entry which is preliminary data.</text>
</comment>
<sequence>MARGSWACTGWQVGRLVLVCSTSGLKRAKNSSRKVKAMMEGVGCENDTDRAGLAVLYLGSTLYIDF</sequence>
<reference evidence="1" key="1">
    <citation type="submission" date="2022-06" db="EMBL/GenBank/DDBJ databases">
        <authorList>
            <consortium name="SYNGENTA / RWTH Aachen University"/>
        </authorList>
    </citation>
    <scope>NUCLEOTIDE SEQUENCE</scope>
</reference>
<name>A0AAV0AJF5_PHAPC</name>
<protein>
    <submittedName>
        <fullName evidence="1">Uncharacterized protein</fullName>
    </submittedName>
</protein>
<dbReference type="EMBL" id="CALTRL010000553">
    <property type="protein sequence ID" value="CAH7668625.1"/>
    <property type="molecule type" value="Genomic_DNA"/>
</dbReference>
<organism evidence="1 2">
    <name type="scientific">Phakopsora pachyrhizi</name>
    <name type="common">Asian soybean rust disease fungus</name>
    <dbReference type="NCBI Taxonomy" id="170000"/>
    <lineage>
        <taxon>Eukaryota</taxon>
        <taxon>Fungi</taxon>
        <taxon>Dikarya</taxon>
        <taxon>Basidiomycota</taxon>
        <taxon>Pucciniomycotina</taxon>
        <taxon>Pucciniomycetes</taxon>
        <taxon>Pucciniales</taxon>
        <taxon>Phakopsoraceae</taxon>
        <taxon>Phakopsora</taxon>
    </lineage>
</organism>
<gene>
    <name evidence="1" type="ORF">PPACK8108_LOCUS3148</name>
</gene>
<accession>A0AAV0AJF5</accession>
<evidence type="ECO:0000313" key="1">
    <source>
        <dbReference type="EMBL" id="CAH7668625.1"/>
    </source>
</evidence>
<dbReference type="Proteomes" id="UP001153365">
    <property type="component" value="Unassembled WGS sequence"/>
</dbReference>
<dbReference type="AlphaFoldDB" id="A0AAV0AJF5"/>
<evidence type="ECO:0000313" key="2">
    <source>
        <dbReference type="Proteomes" id="UP001153365"/>
    </source>
</evidence>
<keyword evidence="2" id="KW-1185">Reference proteome</keyword>
<proteinExistence type="predicted"/>